<reference evidence="2" key="2">
    <citation type="submission" date="2021-09" db="EMBL/GenBank/DDBJ databases">
        <authorList>
            <person name="Jia N."/>
            <person name="Wang J."/>
            <person name="Shi W."/>
            <person name="Du L."/>
            <person name="Sun Y."/>
            <person name="Zhan W."/>
            <person name="Jiang J."/>
            <person name="Wang Q."/>
            <person name="Zhang B."/>
            <person name="Ji P."/>
            <person name="Sakyi L.B."/>
            <person name="Cui X."/>
            <person name="Yuan T."/>
            <person name="Jiang B."/>
            <person name="Yang W."/>
            <person name="Lam T.T.-Y."/>
            <person name="Chang Q."/>
            <person name="Ding S."/>
            <person name="Wang X."/>
            <person name="Zhu J."/>
            <person name="Ruan X."/>
            <person name="Zhao L."/>
            <person name="Wei J."/>
            <person name="Que T."/>
            <person name="Du C."/>
            <person name="Cheng J."/>
            <person name="Dai P."/>
            <person name="Han X."/>
            <person name="Huang E."/>
            <person name="Gao Y."/>
            <person name="Liu J."/>
            <person name="Shao H."/>
            <person name="Ye R."/>
            <person name="Li L."/>
            <person name="Wei W."/>
            <person name="Wang X."/>
            <person name="Wang C."/>
            <person name="Huo Q."/>
            <person name="Li W."/>
            <person name="Guo W."/>
            <person name="Chen H."/>
            <person name="Chen S."/>
            <person name="Zhou L."/>
            <person name="Zhou L."/>
            <person name="Ni X."/>
            <person name="Tian J."/>
            <person name="Zhou Y."/>
            <person name="Sheng Y."/>
            <person name="Liu T."/>
            <person name="Pan Y."/>
            <person name="Xia L."/>
            <person name="Li J."/>
            <person name="Zhao F."/>
            <person name="Cao W."/>
        </authorList>
    </citation>
    <scope>NUCLEOTIDE SEQUENCE</scope>
    <source>
        <strain evidence="2">Rsan-2018</strain>
        <tissue evidence="2">Larvae</tissue>
    </source>
</reference>
<evidence type="ECO:0000313" key="2">
    <source>
        <dbReference type="EMBL" id="KAH7972685.1"/>
    </source>
</evidence>
<comment type="caution">
    <text evidence="2">The sequence shown here is derived from an EMBL/GenBank/DDBJ whole genome shotgun (WGS) entry which is preliminary data.</text>
</comment>
<evidence type="ECO:0000256" key="1">
    <source>
        <dbReference type="SAM" id="MobiDB-lite"/>
    </source>
</evidence>
<dbReference type="AlphaFoldDB" id="A0A9D4QA05"/>
<accession>A0A9D4QA05</accession>
<gene>
    <name evidence="2" type="ORF">HPB52_015316</name>
</gene>
<keyword evidence="3" id="KW-1185">Reference proteome</keyword>
<organism evidence="2 3">
    <name type="scientific">Rhipicephalus sanguineus</name>
    <name type="common">Brown dog tick</name>
    <name type="synonym">Ixodes sanguineus</name>
    <dbReference type="NCBI Taxonomy" id="34632"/>
    <lineage>
        <taxon>Eukaryota</taxon>
        <taxon>Metazoa</taxon>
        <taxon>Ecdysozoa</taxon>
        <taxon>Arthropoda</taxon>
        <taxon>Chelicerata</taxon>
        <taxon>Arachnida</taxon>
        <taxon>Acari</taxon>
        <taxon>Parasitiformes</taxon>
        <taxon>Ixodida</taxon>
        <taxon>Ixodoidea</taxon>
        <taxon>Ixodidae</taxon>
        <taxon>Rhipicephalinae</taxon>
        <taxon>Rhipicephalus</taxon>
        <taxon>Rhipicephalus</taxon>
    </lineage>
</organism>
<sequence>MFVRTFMRISATWPGATSSEYSDRISVFRDFKTAPVDVGKFEIVCDRMLPAFFGACPPDGDVLLITFFRRRLDTTVKSLSEAISSSEEPSESHEDDAGAESVTRAGGTMMWSSMSNLLDVWMISLCLI</sequence>
<reference evidence="2" key="1">
    <citation type="journal article" date="2020" name="Cell">
        <title>Large-Scale Comparative Analyses of Tick Genomes Elucidate Their Genetic Diversity and Vector Capacities.</title>
        <authorList>
            <consortium name="Tick Genome and Microbiome Consortium (TIGMIC)"/>
            <person name="Jia N."/>
            <person name="Wang J."/>
            <person name="Shi W."/>
            <person name="Du L."/>
            <person name="Sun Y."/>
            <person name="Zhan W."/>
            <person name="Jiang J.F."/>
            <person name="Wang Q."/>
            <person name="Zhang B."/>
            <person name="Ji P."/>
            <person name="Bell-Sakyi L."/>
            <person name="Cui X.M."/>
            <person name="Yuan T.T."/>
            <person name="Jiang B.G."/>
            <person name="Yang W.F."/>
            <person name="Lam T.T."/>
            <person name="Chang Q.C."/>
            <person name="Ding S.J."/>
            <person name="Wang X.J."/>
            <person name="Zhu J.G."/>
            <person name="Ruan X.D."/>
            <person name="Zhao L."/>
            <person name="Wei J.T."/>
            <person name="Ye R.Z."/>
            <person name="Que T.C."/>
            <person name="Du C.H."/>
            <person name="Zhou Y.H."/>
            <person name="Cheng J.X."/>
            <person name="Dai P.F."/>
            <person name="Guo W.B."/>
            <person name="Han X.H."/>
            <person name="Huang E.J."/>
            <person name="Li L.F."/>
            <person name="Wei W."/>
            <person name="Gao Y.C."/>
            <person name="Liu J.Z."/>
            <person name="Shao H.Z."/>
            <person name="Wang X."/>
            <person name="Wang C.C."/>
            <person name="Yang T.C."/>
            <person name="Huo Q.B."/>
            <person name="Li W."/>
            <person name="Chen H.Y."/>
            <person name="Chen S.E."/>
            <person name="Zhou L.G."/>
            <person name="Ni X.B."/>
            <person name="Tian J.H."/>
            <person name="Sheng Y."/>
            <person name="Liu T."/>
            <person name="Pan Y.S."/>
            <person name="Xia L.Y."/>
            <person name="Li J."/>
            <person name="Zhao F."/>
            <person name="Cao W.C."/>
        </authorList>
    </citation>
    <scope>NUCLEOTIDE SEQUENCE</scope>
    <source>
        <strain evidence="2">Rsan-2018</strain>
    </source>
</reference>
<feature type="region of interest" description="Disordered" evidence="1">
    <location>
        <begin position="81"/>
        <end position="101"/>
    </location>
</feature>
<proteinExistence type="predicted"/>
<name>A0A9D4QA05_RHISA</name>
<protein>
    <submittedName>
        <fullName evidence="2">Uncharacterized protein</fullName>
    </submittedName>
</protein>
<evidence type="ECO:0000313" key="3">
    <source>
        <dbReference type="Proteomes" id="UP000821837"/>
    </source>
</evidence>
<dbReference type="EMBL" id="JABSTV010001247">
    <property type="protein sequence ID" value="KAH7972685.1"/>
    <property type="molecule type" value="Genomic_DNA"/>
</dbReference>
<dbReference type="Proteomes" id="UP000821837">
    <property type="component" value="Chromosome 11"/>
</dbReference>